<dbReference type="Proteomes" id="UP000469559">
    <property type="component" value="Unassembled WGS sequence"/>
</dbReference>
<reference evidence="1 2" key="1">
    <citation type="submission" date="2018-05" db="EMBL/GenBank/DDBJ databases">
        <title>Whole genome sequencing for identification of molecular markers to develop diagnostic detection tools for the regulated plant pathogen Lachnellula willkommii.</title>
        <authorList>
            <person name="Giroux E."/>
            <person name="Bilodeau G."/>
        </authorList>
    </citation>
    <scope>NUCLEOTIDE SEQUENCE [LARGE SCALE GENOMIC DNA]</scope>
    <source>
        <strain evidence="1 2">CBS 203.66</strain>
    </source>
</reference>
<dbReference type="InterPro" id="IPR036259">
    <property type="entry name" value="MFS_trans_sf"/>
</dbReference>
<proteinExistence type="predicted"/>
<sequence>MELSFLPSCLQWPFIFTLFLPETKGLSIEEMDVLFRVFDESTRRHDIEEKISLPTEKLVVIDNPLYNS</sequence>
<accession>A0A8T9B1D8</accession>
<dbReference type="Gene3D" id="1.20.1250.20">
    <property type="entry name" value="MFS general substrate transporter like domains"/>
    <property type="match status" value="1"/>
</dbReference>
<name>A0A8T9B1D8_9HELO</name>
<gene>
    <name evidence="1" type="ORF">LARI1_G007502</name>
</gene>
<protein>
    <submittedName>
        <fullName evidence="1">Uncharacterized protein</fullName>
    </submittedName>
</protein>
<keyword evidence="2" id="KW-1185">Reference proteome</keyword>
<dbReference type="AlphaFoldDB" id="A0A8T9B1D8"/>
<dbReference type="EMBL" id="QGMF01000939">
    <property type="protein sequence ID" value="TVY13505.1"/>
    <property type="molecule type" value="Genomic_DNA"/>
</dbReference>
<evidence type="ECO:0000313" key="1">
    <source>
        <dbReference type="EMBL" id="TVY13505.1"/>
    </source>
</evidence>
<evidence type="ECO:0000313" key="2">
    <source>
        <dbReference type="Proteomes" id="UP000469559"/>
    </source>
</evidence>
<organism evidence="1 2">
    <name type="scientific">Lachnellula arida</name>
    <dbReference type="NCBI Taxonomy" id="1316785"/>
    <lineage>
        <taxon>Eukaryota</taxon>
        <taxon>Fungi</taxon>
        <taxon>Dikarya</taxon>
        <taxon>Ascomycota</taxon>
        <taxon>Pezizomycotina</taxon>
        <taxon>Leotiomycetes</taxon>
        <taxon>Helotiales</taxon>
        <taxon>Lachnaceae</taxon>
        <taxon>Lachnellula</taxon>
    </lineage>
</organism>
<comment type="caution">
    <text evidence="1">The sequence shown here is derived from an EMBL/GenBank/DDBJ whole genome shotgun (WGS) entry which is preliminary data.</text>
</comment>
<dbReference type="OrthoDB" id="6612291at2759"/>